<feature type="domain" description="LytR/CpsA/Psr regulator C-terminal" evidence="3">
    <location>
        <begin position="79"/>
        <end position="159"/>
    </location>
</feature>
<accession>M0QP43</accession>
<dbReference type="OrthoDB" id="4375292at2"/>
<evidence type="ECO:0000313" key="4">
    <source>
        <dbReference type="EMBL" id="GAC70046.1"/>
    </source>
</evidence>
<evidence type="ECO:0000256" key="2">
    <source>
        <dbReference type="SAM" id="Phobius"/>
    </source>
</evidence>
<feature type="region of interest" description="Disordered" evidence="1">
    <location>
        <begin position="40"/>
        <end position="73"/>
    </location>
</feature>
<dbReference type="STRING" id="1223545.GS4_31_00120"/>
<dbReference type="Gene3D" id="3.30.70.2390">
    <property type="match status" value="1"/>
</dbReference>
<feature type="compositionally biased region" description="Low complexity" evidence="1">
    <location>
        <begin position="53"/>
        <end position="73"/>
    </location>
</feature>
<name>M0QP43_9ACTN</name>
<organism evidence="4 5">
    <name type="scientific">Gordonia soli NBRC 108243</name>
    <dbReference type="NCBI Taxonomy" id="1223545"/>
    <lineage>
        <taxon>Bacteria</taxon>
        <taxon>Bacillati</taxon>
        <taxon>Actinomycetota</taxon>
        <taxon>Actinomycetes</taxon>
        <taxon>Mycobacteriales</taxon>
        <taxon>Gordoniaceae</taxon>
        <taxon>Gordonia</taxon>
    </lineage>
</organism>
<sequence>MNADREPNRLPLRAGAMLLLAVAVVFIGLGWHSAATGDEDPEAGLEAAQSRVSASTPTSSAAATSAASSENSSTKRLCVFNAGSVAGLAGEVTDELKAKGYRTASPGNISSGTITENTVFYDDGDKTDADKVAGDLGDDTSVDPRPSSFTQCTDGIPVIVVTR</sequence>
<dbReference type="EMBL" id="BANX01000031">
    <property type="protein sequence ID" value="GAC70046.1"/>
    <property type="molecule type" value="Genomic_DNA"/>
</dbReference>
<dbReference type="AlphaFoldDB" id="M0QP43"/>
<gene>
    <name evidence="4" type="ORF">GS4_31_00120</name>
</gene>
<keyword evidence="2" id="KW-0812">Transmembrane</keyword>
<keyword evidence="5" id="KW-1185">Reference proteome</keyword>
<dbReference type="eggNOG" id="ENOG50330SA">
    <property type="taxonomic scope" value="Bacteria"/>
</dbReference>
<dbReference type="InterPro" id="IPR027381">
    <property type="entry name" value="LytR/CpsA/Psr_C"/>
</dbReference>
<evidence type="ECO:0000259" key="3">
    <source>
        <dbReference type="Pfam" id="PF13399"/>
    </source>
</evidence>
<proteinExistence type="predicted"/>
<evidence type="ECO:0000256" key="1">
    <source>
        <dbReference type="SAM" id="MobiDB-lite"/>
    </source>
</evidence>
<dbReference type="Pfam" id="PF13399">
    <property type="entry name" value="LytR_C"/>
    <property type="match status" value="1"/>
</dbReference>
<comment type="caution">
    <text evidence="4">The sequence shown here is derived from an EMBL/GenBank/DDBJ whole genome shotgun (WGS) entry which is preliminary data.</text>
</comment>
<keyword evidence="2" id="KW-1133">Transmembrane helix</keyword>
<protein>
    <recommendedName>
        <fullName evidence="3">LytR/CpsA/Psr regulator C-terminal domain-containing protein</fullName>
    </recommendedName>
</protein>
<evidence type="ECO:0000313" key="5">
    <source>
        <dbReference type="Proteomes" id="UP000011666"/>
    </source>
</evidence>
<keyword evidence="2" id="KW-0472">Membrane</keyword>
<reference evidence="4 5" key="1">
    <citation type="submission" date="2013-01" db="EMBL/GenBank/DDBJ databases">
        <title>Whole genome shotgun sequence of Gordonia soli NBRC 108243.</title>
        <authorList>
            <person name="Isaki-Nakamura S."/>
            <person name="Hosoyama A."/>
            <person name="Tsuchikane K."/>
            <person name="Ando Y."/>
            <person name="Baba S."/>
            <person name="Ohji S."/>
            <person name="Hamada M."/>
            <person name="Tamura T."/>
            <person name="Yamazoe A."/>
            <person name="Yamazaki S."/>
            <person name="Fujita N."/>
        </authorList>
    </citation>
    <scope>NUCLEOTIDE SEQUENCE [LARGE SCALE GENOMIC DNA]</scope>
    <source>
        <strain evidence="4 5">NBRC 108243</strain>
    </source>
</reference>
<dbReference type="Proteomes" id="UP000011666">
    <property type="component" value="Unassembled WGS sequence"/>
</dbReference>
<dbReference type="RefSeq" id="WP_007623709.1">
    <property type="nucleotide sequence ID" value="NZ_BANX01000031.1"/>
</dbReference>
<feature type="transmembrane region" description="Helical" evidence="2">
    <location>
        <begin position="12"/>
        <end position="31"/>
    </location>
</feature>